<dbReference type="Proteomes" id="UP001385809">
    <property type="component" value="Unassembled WGS sequence"/>
</dbReference>
<dbReference type="InterPro" id="IPR017972">
    <property type="entry name" value="Cyt_P450_CS"/>
</dbReference>
<dbReference type="RefSeq" id="WP_337697068.1">
    <property type="nucleotide sequence ID" value="NZ_JBBEGN010000013.1"/>
</dbReference>
<evidence type="ECO:0000313" key="3">
    <source>
        <dbReference type="EMBL" id="MEJ2870499.1"/>
    </source>
</evidence>
<dbReference type="PANTHER" id="PTHR46696">
    <property type="entry name" value="P450, PUTATIVE (EUROFUNG)-RELATED"/>
    <property type="match status" value="1"/>
</dbReference>
<dbReference type="SUPFAM" id="SSF48264">
    <property type="entry name" value="Cytochrome P450"/>
    <property type="match status" value="1"/>
</dbReference>
<dbReference type="Gene3D" id="1.10.630.10">
    <property type="entry name" value="Cytochrome P450"/>
    <property type="match status" value="1"/>
</dbReference>
<keyword evidence="2" id="KW-0503">Monooxygenase</keyword>
<protein>
    <submittedName>
        <fullName evidence="3">Cytochrome P450</fullName>
    </submittedName>
</protein>
<dbReference type="InterPro" id="IPR001128">
    <property type="entry name" value="Cyt_P450"/>
</dbReference>
<dbReference type="PRINTS" id="PR00359">
    <property type="entry name" value="BP450"/>
</dbReference>
<dbReference type="InterPro" id="IPR036396">
    <property type="entry name" value="Cyt_P450_sf"/>
</dbReference>
<keyword evidence="2" id="KW-0479">Metal-binding</keyword>
<comment type="caution">
    <text evidence="3">The sequence shown here is derived from an EMBL/GenBank/DDBJ whole genome shotgun (WGS) entry which is preliminary data.</text>
</comment>
<keyword evidence="2" id="KW-0408">Iron</keyword>
<gene>
    <name evidence="3" type="ORF">WCD74_22215</name>
</gene>
<comment type="similarity">
    <text evidence="1 2">Belongs to the cytochrome P450 family.</text>
</comment>
<dbReference type="EMBL" id="JBBEGN010000013">
    <property type="protein sequence ID" value="MEJ2870499.1"/>
    <property type="molecule type" value="Genomic_DNA"/>
</dbReference>
<organism evidence="3 4">
    <name type="scientific">Actinomycetospora aurantiaca</name>
    <dbReference type="NCBI Taxonomy" id="3129233"/>
    <lineage>
        <taxon>Bacteria</taxon>
        <taxon>Bacillati</taxon>
        <taxon>Actinomycetota</taxon>
        <taxon>Actinomycetes</taxon>
        <taxon>Pseudonocardiales</taxon>
        <taxon>Pseudonocardiaceae</taxon>
        <taxon>Actinomycetospora</taxon>
    </lineage>
</organism>
<reference evidence="3 4" key="1">
    <citation type="submission" date="2024-03" db="EMBL/GenBank/DDBJ databases">
        <title>Actinomycetospora sp. OC33-EN08, a novel actinomycete isolated from wild orchid (Aerides multiflora).</title>
        <authorList>
            <person name="Suriyachadkun C."/>
        </authorList>
    </citation>
    <scope>NUCLEOTIDE SEQUENCE [LARGE SCALE GENOMIC DNA]</scope>
    <source>
        <strain evidence="3 4">OC33-EN08</strain>
    </source>
</reference>
<evidence type="ECO:0000256" key="2">
    <source>
        <dbReference type="RuleBase" id="RU000461"/>
    </source>
</evidence>
<proteinExistence type="inferred from homology"/>
<keyword evidence="4" id="KW-1185">Reference proteome</keyword>
<dbReference type="PRINTS" id="PR00385">
    <property type="entry name" value="P450"/>
</dbReference>
<keyword evidence="2" id="KW-0560">Oxidoreductase</keyword>
<dbReference type="PROSITE" id="PS00086">
    <property type="entry name" value="CYTOCHROME_P450"/>
    <property type="match status" value="1"/>
</dbReference>
<dbReference type="InterPro" id="IPR002397">
    <property type="entry name" value="Cyt_P450_B"/>
</dbReference>
<sequence length="401" mass="45692">MHSLKEARDQDPYGFFAERLAAGPVHWDDGMNAWLVLGYDECREVQRREDLFKHPYGELNGAADVYGGPRGVLLLQGEQHHAVHGLLLKHFSPRTVNRYRTQFIADLVSRRLDAFGNRTRFDLATEYANIIPSDVIAAMLGLDWQDEQTMANCRTWNISMFRWTETFGEDESAFSEALEAARNLDEVIRPVIKERRDSDADDLVSLLWRQGAGVVEPWGEAEVLAQARVLFFAGTDTTSHFLKNAIYVLLEHPELQDRLRGDERAIADFGEEVLRFLAPVQFRVRVATRDVELAGHLIREGDRVHPVNAAANRDPNHYPEPDVVDLDRRGIKDHVAFNVGPRYCVGAALSRGEELEVVLQLLDRYENLRWDSAAEPARYRGYMPRSFSPLNVVADRRVGRS</sequence>
<evidence type="ECO:0000313" key="4">
    <source>
        <dbReference type="Proteomes" id="UP001385809"/>
    </source>
</evidence>
<name>A0ABU8MT49_9PSEU</name>
<evidence type="ECO:0000256" key="1">
    <source>
        <dbReference type="ARBA" id="ARBA00010617"/>
    </source>
</evidence>
<dbReference type="PANTHER" id="PTHR46696:SF1">
    <property type="entry name" value="CYTOCHROME P450 YJIB-RELATED"/>
    <property type="match status" value="1"/>
</dbReference>
<accession>A0ABU8MT49</accession>
<dbReference type="Pfam" id="PF00067">
    <property type="entry name" value="p450"/>
    <property type="match status" value="1"/>
</dbReference>
<keyword evidence="2" id="KW-0349">Heme</keyword>